<evidence type="ECO:0000313" key="1">
    <source>
        <dbReference type="EMBL" id="MPN64561.1"/>
    </source>
</evidence>
<reference evidence="1" key="1">
    <citation type="submission" date="2019-08" db="EMBL/GenBank/DDBJ databases">
        <authorList>
            <person name="Kucharzyk K."/>
            <person name="Murdoch R.W."/>
            <person name="Higgins S."/>
            <person name="Loffler F."/>
        </authorList>
    </citation>
    <scope>NUCLEOTIDE SEQUENCE</scope>
</reference>
<comment type="caution">
    <text evidence="1">The sequence shown here is derived from an EMBL/GenBank/DDBJ whole genome shotgun (WGS) entry which is preliminary data.</text>
</comment>
<sequence>MHVRVLVLVVIRDPVDHRLWTLGRGRIVEPDELLAVDHLGQDREVGSHRFHGAPTDIGGRCSRGSAGRVQHAGRGRLGRMLTHPGQARVVDLRCHRVGAGRR</sequence>
<organism evidence="1">
    <name type="scientific">bioreactor metagenome</name>
    <dbReference type="NCBI Taxonomy" id="1076179"/>
    <lineage>
        <taxon>unclassified sequences</taxon>
        <taxon>metagenomes</taxon>
        <taxon>ecological metagenomes</taxon>
    </lineage>
</organism>
<protein>
    <submittedName>
        <fullName evidence="1">Uncharacterized protein</fullName>
    </submittedName>
</protein>
<dbReference type="EMBL" id="VSSQ01145621">
    <property type="protein sequence ID" value="MPN64561.1"/>
    <property type="molecule type" value="Genomic_DNA"/>
</dbReference>
<gene>
    <name evidence="1" type="ORF">SDC9_212336</name>
</gene>
<dbReference type="AlphaFoldDB" id="A0A645JLT4"/>
<accession>A0A645JLT4</accession>
<proteinExistence type="predicted"/>
<name>A0A645JLT4_9ZZZZ</name>